<dbReference type="PANTHER" id="PTHR43591:SF24">
    <property type="entry name" value="2-METHOXY-6-POLYPRENYL-1,4-BENZOQUINOL METHYLASE, MITOCHONDRIAL"/>
    <property type="match status" value="1"/>
</dbReference>
<dbReference type="UniPathway" id="UPA00079">
    <property type="reaction ID" value="UER00169"/>
</dbReference>
<dbReference type="GO" id="GO:0032259">
    <property type="term" value="P:methylation"/>
    <property type="evidence" value="ECO:0007669"/>
    <property type="project" value="UniProtKB-KW"/>
</dbReference>
<reference evidence="7" key="1">
    <citation type="submission" date="2019-08" db="EMBL/GenBank/DDBJ databases">
        <title>Limnoglobus roseus gen. nov., sp. nov., a novel freshwater planctomycete with a giant genome from the family Gemmataceae.</title>
        <authorList>
            <person name="Kulichevskaya I.S."/>
            <person name="Naumoff D.G."/>
            <person name="Miroshnikov K."/>
            <person name="Ivanova A."/>
            <person name="Philippov D.A."/>
            <person name="Hakobyan A."/>
            <person name="Rijpstra I.C."/>
            <person name="Sinninghe Damste J.S."/>
            <person name="Liesack W."/>
            <person name="Dedysh S.N."/>
        </authorList>
    </citation>
    <scope>NUCLEOTIDE SEQUENCE [LARGE SCALE GENOMIC DNA]</scope>
    <source>
        <strain evidence="7">PX52</strain>
    </source>
</reference>
<sequence length="244" mass="26940">MATDLLDKREDRIRRMFGEIAPWYDFLNHFLSLNVDKRWRTTTARRVPPVGDAPILDLCTGTGDLALTYDRAAGGKVPIVAADFCHEMLVRGIAKAAKAGAGGRIRFVEADAQHLPFPDDSFQIVSNAFGLRNVTDTDAGLREMVRVAQPGGRLAILEFSKPRGRLFGQLYLGYFRSILPRVGQFFSRNNQDAYKYLPASVLSFPDGEAMAAKLRGHGLVNVTHFPLTFGIATLYVGEKPPRAG</sequence>
<dbReference type="NCBIfam" id="NF001244">
    <property type="entry name" value="PRK00216.1-5"/>
    <property type="match status" value="1"/>
</dbReference>
<dbReference type="InterPro" id="IPR029063">
    <property type="entry name" value="SAM-dependent_MTases_sf"/>
</dbReference>
<dbReference type="KEGG" id="lrs:PX52LOC_04896"/>
<evidence type="ECO:0000256" key="2">
    <source>
        <dbReference type="ARBA" id="ARBA00022603"/>
    </source>
</evidence>
<feature type="binding site" evidence="5">
    <location>
        <position position="83"/>
    </location>
    <ligand>
        <name>S-adenosyl-L-methionine</name>
        <dbReference type="ChEBI" id="CHEBI:59789"/>
    </ligand>
</feature>
<evidence type="ECO:0000256" key="5">
    <source>
        <dbReference type="HAMAP-Rule" id="MF_01813"/>
    </source>
</evidence>
<dbReference type="GO" id="GO:0043770">
    <property type="term" value="F:demethylmenaquinone methyltransferase activity"/>
    <property type="evidence" value="ECO:0007669"/>
    <property type="project" value="UniProtKB-UniRule"/>
</dbReference>
<name>A0A5C1AL23_9BACT</name>
<dbReference type="Pfam" id="PF01209">
    <property type="entry name" value="Ubie_methyltran"/>
    <property type="match status" value="1"/>
</dbReference>
<dbReference type="SUPFAM" id="SSF53335">
    <property type="entry name" value="S-adenosyl-L-methionine-dependent methyltransferases"/>
    <property type="match status" value="1"/>
</dbReference>
<keyword evidence="2 5" id="KW-0489">Methyltransferase</keyword>
<dbReference type="PROSITE" id="PS51608">
    <property type="entry name" value="SAM_MT_UBIE"/>
    <property type="match status" value="1"/>
</dbReference>
<feature type="binding site" evidence="5">
    <location>
        <begin position="111"/>
        <end position="112"/>
    </location>
    <ligand>
        <name>S-adenosyl-L-methionine</name>
        <dbReference type="ChEBI" id="CHEBI:59789"/>
    </ligand>
</feature>
<dbReference type="AlphaFoldDB" id="A0A5C1AL23"/>
<dbReference type="PANTHER" id="PTHR43591">
    <property type="entry name" value="METHYLTRANSFERASE"/>
    <property type="match status" value="1"/>
</dbReference>
<comment type="function">
    <text evidence="5">Methyltransferase required for the conversion of demethylmenaquinol (DMKH2) to menaquinol (MKH2).</text>
</comment>
<dbReference type="RefSeq" id="WP_218575152.1">
    <property type="nucleotide sequence ID" value="NZ_CP042425.1"/>
</dbReference>
<comment type="catalytic activity">
    <reaction evidence="5">
        <text>a 2-demethylmenaquinol + S-adenosyl-L-methionine = a menaquinol + S-adenosyl-L-homocysteine + H(+)</text>
        <dbReference type="Rhea" id="RHEA:42640"/>
        <dbReference type="Rhea" id="RHEA-COMP:9539"/>
        <dbReference type="Rhea" id="RHEA-COMP:9563"/>
        <dbReference type="ChEBI" id="CHEBI:15378"/>
        <dbReference type="ChEBI" id="CHEBI:18151"/>
        <dbReference type="ChEBI" id="CHEBI:55437"/>
        <dbReference type="ChEBI" id="CHEBI:57856"/>
        <dbReference type="ChEBI" id="CHEBI:59789"/>
        <dbReference type="EC" id="2.1.1.163"/>
    </reaction>
</comment>
<evidence type="ECO:0000313" key="7">
    <source>
        <dbReference type="Proteomes" id="UP000324974"/>
    </source>
</evidence>
<proteinExistence type="inferred from homology"/>
<keyword evidence="1 5" id="KW-0474">Menaquinone biosynthesis</keyword>
<keyword evidence="4 5" id="KW-0949">S-adenosyl-L-methionine</keyword>
<evidence type="ECO:0000256" key="3">
    <source>
        <dbReference type="ARBA" id="ARBA00022679"/>
    </source>
</evidence>
<gene>
    <name evidence="5" type="primary">menG</name>
    <name evidence="6" type="ORF">PX52LOC_04896</name>
</gene>
<dbReference type="InterPro" id="IPR023576">
    <property type="entry name" value="UbiE/COQ5_MeTrFase_CS"/>
</dbReference>
<dbReference type="GO" id="GO:0009234">
    <property type="term" value="P:menaquinone biosynthetic process"/>
    <property type="evidence" value="ECO:0007669"/>
    <property type="project" value="UniProtKB-UniRule"/>
</dbReference>
<feature type="binding site" evidence="5">
    <location>
        <position position="62"/>
    </location>
    <ligand>
        <name>S-adenosyl-L-methionine</name>
        <dbReference type="ChEBI" id="CHEBI:59789"/>
    </ligand>
</feature>
<protein>
    <recommendedName>
        <fullName evidence="5">Demethylmenaquinone methyltransferase</fullName>
        <ecNumber evidence="5">2.1.1.163</ecNumber>
    </recommendedName>
</protein>
<dbReference type="CDD" id="cd02440">
    <property type="entry name" value="AdoMet_MTases"/>
    <property type="match status" value="1"/>
</dbReference>
<comment type="caution">
    <text evidence="5">Lacks conserved residue(s) required for the propagation of feature annotation.</text>
</comment>
<accession>A0A5C1AL23</accession>
<dbReference type="PROSITE" id="PS01183">
    <property type="entry name" value="UBIE_1"/>
    <property type="match status" value="1"/>
</dbReference>
<dbReference type="Gene3D" id="3.40.50.150">
    <property type="entry name" value="Vaccinia Virus protein VP39"/>
    <property type="match status" value="1"/>
</dbReference>
<comment type="similarity">
    <text evidence="5">Belongs to the class I-like SAM-binding methyltransferase superfamily. MenG/UbiE family.</text>
</comment>
<dbReference type="EC" id="2.1.1.163" evidence="5"/>
<organism evidence="6 7">
    <name type="scientific">Limnoglobus roseus</name>
    <dbReference type="NCBI Taxonomy" id="2598579"/>
    <lineage>
        <taxon>Bacteria</taxon>
        <taxon>Pseudomonadati</taxon>
        <taxon>Planctomycetota</taxon>
        <taxon>Planctomycetia</taxon>
        <taxon>Gemmatales</taxon>
        <taxon>Gemmataceae</taxon>
        <taxon>Limnoglobus</taxon>
    </lineage>
</organism>
<evidence type="ECO:0000313" key="6">
    <source>
        <dbReference type="EMBL" id="QEL17884.1"/>
    </source>
</evidence>
<dbReference type="NCBIfam" id="TIGR01934">
    <property type="entry name" value="MenG_MenH_UbiE"/>
    <property type="match status" value="1"/>
</dbReference>
<evidence type="ECO:0000256" key="4">
    <source>
        <dbReference type="ARBA" id="ARBA00022691"/>
    </source>
</evidence>
<keyword evidence="7" id="KW-1185">Reference proteome</keyword>
<dbReference type="InterPro" id="IPR004033">
    <property type="entry name" value="UbiE/COQ5_MeTrFase"/>
</dbReference>
<keyword evidence="3 5" id="KW-0808">Transferase</keyword>
<dbReference type="Proteomes" id="UP000324974">
    <property type="component" value="Chromosome"/>
</dbReference>
<dbReference type="EMBL" id="CP042425">
    <property type="protein sequence ID" value="QEL17884.1"/>
    <property type="molecule type" value="Genomic_DNA"/>
</dbReference>
<dbReference type="HAMAP" id="MF_01813">
    <property type="entry name" value="MenG_UbiE_methyltr"/>
    <property type="match status" value="1"/>
</dbReference>
<evidence type="ECO:0000256" key="1">
    <source>
        <dbReference type="ARBA" id="ARBA00022428"/>
    </source>
</evidence>
<comment type="pathway">
    <text evidence="5">Quinol/quinone metabolism; menaquinone biosynthesis; menaquinol from 1,4-dihydroxy-2-naphthoate: step 2/2.</text>
</comment>